<sequence>MQTHETVVFQIFRFHPEQDAKPYFQEYEIPFLRKDLTVLEGLYYIQQRLDDSLAFRSSCRAAICGSCAMHINGKYRLACNTPVLKLKSGKITIRPLAHMPLVKDLVVDMKSFWEKYEQMKPYLMPGKPFPASGERLQRPEERAKVDALIDCILCACCHSSCPVTALHEKYLGPMAFLTADRFVSDTRDGAHEERLAMVDDEHGVWRCHTVFNCQEVCPKDLDPSGSIAHLKMEILKHKIQQKCF</sequence>
<dbReference type="GO" id="GO:0051539">
    <property type="term" value="F:4 iron, 4 sulfur cluster binding"/>
    <property type="evidence" value="ECO:0007669"/>
    <property type="project" value="UniProtKB-KW"/>
</dbReference>
<dbReference type="PANTHER" id="PTHR11921">
    <property type="entry name" value="SUCCINATE DEHYDROGENASE IRON-SULFUR PROTEIN"/>
    <property type="match status" value="1"/>
</dbReference>
<comment type="pathway">
    <text evidence="1">Carbohydrate metabolism; tricarboxylic acid cycle; fumarate from succinate (bacterial route): step 1/1.</text>
</comment>
<dbReference type="SUPFAM" id="SSF54292">
    <property type="entry name" value="2Fe-2S ferredoxin-like"/>
    <property type="match status" value="1"/>
</dbReference>
<comment type="cofactor">
    <cofactor evidence="12">
        <name>[3Fe-4S] cluster</name>
        <dbReference type="ChEBI" id="CHEBI:21137"/>
    </cofactor>
    <text evidence="12">Binds 1 [3Fe-4S] cluster.</text>
</comment>
<organism evidence="15 16">
    <name type="scientific">Candidatus Brocadia fulgida</name>
    <dbReference type="NCBI Taxonomy" id="380242"/>
    <lineage>
        <taxon>Bacteria</taxon>
        <taxon>Pseudomonadati</taxon>
        <taxon>Planctomycetota</taxon>
        <taxon>Candidatus Brocadiia</taxon>
        <taxon>Candidatus Brocadiales</taxon>
        <taxon>Candidatus Brocadiaceae</taxon>
        <taxon>Candidatus Brocadia</taxon>
    </lineage>
</organism>
<keyword evidence="4" id="KW-0816">Tricarboxylic acid cycle</keyword>
<dbReference type="PATRIC" id="fig|380242.3.peg.1450"/>
<proteinExistence type="inferred from homology"/>
<dbReference type="NCBIfam" id="NF004616">
    <property type="entry name" value="PRK05950.1"/>
    <property type="match status" value="1"/>
</dbReference>
<evidence type="ECO:0000256" key="11">
    <source>
        <dbReference type="ARBA" id="ARBA00066269"/>
    </source>
</evidence>
<comment type="catalytic activity">
    <reaction evidence="12">
        <text>a menaquinone + succinate = a menaquinol + fumarate</text>
        <dbReference type="Rhea" id="RHEA:27834"/>
        <dbReference type="Rhea" id="RHEA-COMP:9537"/>
        <dbReference type="Rhea" id="RHEA-COMP:9539"/>
        <dbReference type="ChEBI" id="CHEBI:16374"/>
        <dbReference type="ChEBI" id="CHEBI:18151"/>
        <dbReference type="ChEBI" id="CHEBI:29806"/>
        <dbReference type="ChEBI" id="CHEBI:30031"/>
        <dbReference type="EC" id="1.3.5.1"/>
    </reaction>
</comment>
<evidence type="ECO:0000256" key="4">
    <source>
        <dbReference type="ARBA" id="ARBA00022532"/>
    </source>
</evidence>
<dbReference type="GO" id="GO:0051537">
    <property type="term" value="F:2 iron, 2 sulfur cluster binding"/>
    <property type="evidence" value="ECO:0007669"/>
    <property type="project" value="UniProtKB-KW"/>
</dbReference>
<dbReference type="AlphaFoldDB" id="A0A0M2UYP0"/>
<comment type="subunit">
    <text evidence="11">Part of an enzyme complex containing three subunits: a flavoprotein (frdA), an iron-sulfur protein (frdB), and diheme cytochrome b (frdC).</text>
</comment>
<dbReference type="InterPro" id="IPR001041">
    <property type="entry name" value="2Fe-2S_ferredoxin-type"/>
</dbReference>
<dbReference type="InterPro" id="IPR025192">
    <property type="entry name" value="Succ_DH/fum_Rdtase_N"/>
</dbReference>
<dbReference type="GO" id="GO:0009055">
    <property type="term" value="F:electron transfer activity"/>
    <property type="evidence" value="ECO:0007669"/>
    <property type="project" value="InterPro"/>
</dbReference>
<keyword evidence="8 12" id="KW-0408">Iron</keyword>
<evidence type="ECO:0000256" key="2">
    <source>
        <dbReference type="ARBA" id="ARBA00009433"/>
    </source>
</evidence>
<dbReference type="InterPro" id="IPR006058">
    <property type="entry name" value="2Fe2S_fd_BS"/>
</dbReference>
<dbReference type="EC" id="1.3.5.1" evidence="12"/>
<evidence type="ECO:0000313" key="15">
    <source>
        <dbReference type="EMBL" id="KKO20096.1"/>
    </source>
</evidence>
<evidence type="ECO:0000256" key="3">
    <source>
        <dbReference type="ARBA" id="ARBA00022485"/>
    </source>
</evidence>
<comment type="cofactor">
    <cofactor evidence="12">
        <name>[4Fe-4S] cluster</name>
        <dbReference type="ChEBI" id="CHEBI:49883"/>
    </cofactor>
    <text evidence="12">Binds 1 [4Fe-4S] cluster.</text>
</comment>
<keyword evidence="6 12" id="KW-0479">Metal-binding</keyword>
<dbReference type="InterPro" id="IPR017896">
    <property type="entry name" value="4Fe4S_Fe-S-bd"/>
</dbReference>
<dbReference type="GO" id="GO:0051538">
    <property type="term" value="F:3 iron, 4 sulfur cluster binding"/>
    <property type="evidence" value="ECO:0007669"/>
    <property type="project" value="UniProtKB-KW"/>
</dbReference>
<keyword evidence="10 12" id="KW-0003">3Fe-4S</keyword>
<dbReference type="PANTHER" id="PTHR11921:SF29">
    <property type="entry name" value="SUCCINATE DEHYDROGENASE [UBIQUINONE] IRON-SULFUR SUBUNIT, MITOCHONDRIAL"/>
    <property type="match status" value="1"/>
</dbReference>
<dbReference type="GO" id="GO:0006099">
    <property type="term" value="P:tricarboxylic acid cycle"/>
    <property type="evidence" value="ECO:0007669"/>
    <property type="project" value="UniProtKB-KW"/>
</dbReference>
<dbReference type="EMBL" id="LAQJ01000126">
    <property type="protein sequence ID" value="KKO20096.1"/>
    <property type="molecule type" value="Genomic_DNA"/>
</dbReference>
<dbReference type="InterPro" id="IPR009051">
    <property type="entry name" value="Helical_ferredxn"/>
</dbReference>
<evidence type="ECO:0000256" key="1">
    <source>
        <dbReference type="ARBA" id="ARBA00004894"/>
    </source>
</evidence>
<reference evidence="15 16" key="1">
    <citation type="journal article" date="2013" name="BMC Microbiol.">
        <title>Identification of the type II cytochrome c maturation pathway in anammox bacteria by comparative genomics.</title>
        <authorList>
            <person name="Ferousi C."/>
            <person name="Speth D.R."/>
            <person name="Reimann J."/>
            <person name="Op den Camp H.J."/>
            <person name="Allen J.W."/>
            <person name="Keltjens J.T."/>
            <person name="Jetten M.S."/>
        </authorList>
    </citation>
    <scope>NUCLEOTIDE SEQUENCE [LARGE SCALE GENOMIC DNA]</scope>
    <source>
        <strain evidence="15">RU1</strain>
    </source>
</reference>
<evidence type="ECO:0000259" key="14">
    <source>
        <dbReference type="PROSITE" id="PS51379"/>
    </source>
</evidence>
<dbReference type="InterPro" id="IPR050573">
    <property type="entry name" value="SDH/FRD_Iron-Sulfur"/>
</dbReference>
<dbReference type="Gene3D" id="1.10.1060.10">
    <property type="entry name" value="Alpha-helical ferredoxin"/>
    <property type="match status" value="1"/>
</dbReference>
<gene>
    <name evidence="15" type="ORF">BROFUL_01171</name>
</gene>
<dbReference type="PROSITE" id="PS00198">
    <property type="entry name" value="4FE4S_FER_1"/>
    <property type="match status" value="1"/>
</dbReference>
<dbReference type="InterPro" id="IPR017900">
    <property type="entry name" value="4Fe4S_Fe_S_CS"/>
</dbReference>
<dbReference type="InterPro" id="IPR036010">
    <property type="entry name" value="2Fe-2S_ferredoxin-like_sf"/>
</dbReference>
<dbReference type="Proteomes" id="UP000034954">
    <property type="component" value="Unassembled WGS sequence"/>
</dbReference>
<dbReference type="GO" id="GO:0022904">
    <property type="term" value="P:respiratory electron transport chain"/>
    <property type="evidence" value="ECO:0007669"/>
    <property type="project" value="TreeGrafter"/>
</dbReference>
<keyword evidence="16" id="KW-1185">Reference proteome</keyword>
<dbReference type="Pfam" id="PF13085">
    <property type="entry name" value="Fer2_3"/>
    <property type="match status" value="1"/>
</dbReference>
<keyword evidence="5 12" id="KW-0001">2Fe-2S</keyword>
<evidence type="ECO:0000313" key="16">
    <source>
        <dbReference type="Proteomes" id="UP000034954"/>
    </source>
</evidence>
<dbReference type="Pfam" id="PF13183">
    <property type="entry name" value="Fer4_8"/>
    <property type="match status" value="1"/>
</dbReference>
<keyword evidence="3 12" id="KW-0004">4Fe-4S</keyword>
<dbReference type="GO" id="GO:0008177">
    <property type="term" value="F:succinate dehydrogenase (quinone) activity"/>
    <property type="evidence" value="ECO:0007669"/>
    <property type="project" value="UniProtKB-EC"/>
</dbReference>
<evidence type="ECO:0000256" key="10">
    <source>
        <dbReference type="ARBA" id="ARBA00023291"/>
    </source>
</evidence>
<dbReference type="PROSITE" id="PS00197">
    <property type="entry name" value="2FE2S_FER_1"/>
    <property type="match status" value="1"/>
</dbReference>
<dbReference type="SUPFAM" id="SSF46548">
    <property type="entry name" value="alpha-helical ferredoxin"/>
    <property type="match status" value="1"/>
</dbReference>
<dbReference type="InterPro" id="IPR012675">
    <property type="entry name" value="Beta-grasp_dom_sf"/>
</dbReference>
<comment type="similarity">
    <text evidence="2 12">Belongs to the succinate dehydrogenase/fumarate reductase iron-sulfur protein family.</text>
</comment>
<evidence type="ECO:0000256" key="9">
    <source>
        <dbReference type="ARBA" id="ARBA00023014"/>
    </source>
</evidence>
<dbReference type="PROSITE" id="PS51085">
    <property type="entry name" value="2FE2S_FER_2"/>
    <property type="match status" value="1"/>
</dbReference>
<name>A0A0M2UYP0_9BACT</name>
<dbReference type="Gene3D" id="3.10.20.30">
    <property type="match status" value="1"/>
</dbReference>
<protein>
    <recommendedName>
        <fullName evidence="12">Fumarate reductase iron-sulfur subunit</fullName>
        <ecNumber evidence="12">1.3.5.1</ecNumber>
    </recommendedName>
</protein>
<feature type="domain" description="2Fe-2S ferredoxin-type" evidence="13">
    <location>
        <begin position="27"/>
        <end position="99"/>
    </location>
</feature>
<accession>A0A0M2UYP0</accession>
<evidence type="ECO:0000256" key="8">
    <source>
        <dbReference type="ARBA" id="ARBA00023004"/>
    </source>
</evidence>
<comment type="cofactor">
    <cofactor evidence="12">
        <name>[2Fe-2S] cluster</name>
        <dbReference type="ChEBI" id="CHEBI:190135"/>
    </cofactor>
    <text evidence="12">Binds 1 [2Fe-2S] cluster.</text>
</comment>
<evidence type="ECO:0000256" key="7">
    <source>
        <dbReference type="ARBA" id="ARBA00023002"/>
    </source>
</evidence>
<dbReference type="NCBIfam" id="TIGR00384">
    <property type="entry name" value="dhsB"/>
    <property type="match status" value="1"/>
</dbReference>
<dbReference type="InterPro" id="IPR004489">
    <property type="entry name" value="Succ_DH/fum_Rdtase_Fe-S"/>
</dbReference>
<evidence type="ECO:0000256" key="6">
    <source>
        <dbReference type="ARBA" id="ARBA00022723"/>
    </source>
</evidence>
<evidence type="ECO:0000256" key="5">
    <source>
        <dbReference type="ARBA" id="ARBA00022714"/>
    </source>
</evidence>
<dbReference type="CDD" id="cd00207">
    <property type="entry name" value="fer2"/>
    <property type="match status" value="1"/>
</dbReference>
<comment type="caution">
    <text evidence="15">The sequence shown here is derived from an EMBL/GenBank/DDBJ whole genome shotgun (WGS) entry which is preliminary data.</text>
</comment>
<evidence type="ECO:0000259" key="13">
    <source>
        <dbReference type="PROSITE" id="PS51085"/>
    </source>
</evidence>
<keyword evidence="7" id="KW-0560">Oxidoreductase</keyword>
<evidence type="ECO:0000256" key="12">
    <source>
        <dbReference type="RuleBase" id="RU361237"/>
    </source>
</evidence>
<dbReference type="GO" id="GO:0046872">
    <property type="term" value="F:metal ion binding"/>
    <property type="evidence" value="ECO:0007669"/>
    <property type="project" value="UniProtKB-KW"/>
</dbReference>
<feature type="domain" description="4Fe-4S ferredoxin-type" evidence="14">
    <location>
        <begin position="141"/>
        <end position="171"/>
    </location>
</feature>
<dbReference type="FunFam" id="1.10.1060.10:FF:000003">
    <property type="entry name" value="Succinate dehydrogenase iron-sulfur subunit"/>
    <property type="match status" value="1"/>
</dbReference>
<keyword evidence="9 12" id="KW-0411">Iron-sulfur</keyword>
<dbReference type="PROSITE" id="PS51379">
    <property type="entry name" value="4FE4S_FER_2"/>
    <property type="match status" value="1"/>
</dbReference>